<name>A0ABR6HMS7_9RHOB</name>
<dbReference type="Pfam" id="PF13641">
    <property type="entry name" value="Glyco_tranf_2_3"/>
    <property type="match status" value="1"/>
</dbReference>
<dbReference type="Gene3D" id="3.90.550.10">
    <property type="entry name" value="Spore Coat Polysaccharide Biosynthesis Protein SpsA, Chain A"/>
    <property type="match status" value="1"/>
</dbReference>
<dbReference type="CDD" id="cd00761">
    <property type="entry name" value="Glyco_tranf_GTA_type"/>
    <property type="match status" value="1"/>
</dbReference>
<reference evidence="1 2" key="1">
    <citation type="submission" date="2020-08" db="EMBL/GenBank/DDBJ databases">
        <title>Genomic Encyclopedia of Type Strains, Phase III (KMG-III): the genomes of soil and plant-associated and newly described type strains.</title>
        <authorList>
            <person name="Whitman W."/>
        </authorList>
    </citation>
    <scope>NUCLEOTIDE SEQUENCE [LARGE SCALE GENOMIC DNA]</scope>
    <source>
        <strain evidence="1 2">CECT 8572</strain>
    </source>
</reference>
<dbReference type="PANTHER" id="PTHR43685">
    <property type="entry name" value="GLYCOSYLTRANSFERASE"/>
    <property type="match status" value="1"/>
</dbReference>
<dbReference type="SUPFAM" id="SSF53448">
    <property type="entry name" value="Nucleotide-diphospho-sugar transferases"/>
    <property type="match status" value="1"/>
</dbReference>
<dbReference type="EMBL" id="JACIBX010000004">
    <property type="protein sequence ID" value="MBB3711862.1"/>
    <property type="molecule type" value="Genomic_DNA"/>
</dbReference>
<dbReference type="InterPro" id="IPR050834">
    <property type="entry name" value="Glycosyltransf_2"/>
</dbReference>
<protein>
    <submittedName>
        <fullName evidence="1">Glycosyltransferase involved in cell wall biosynthesis</fullName>
    </submittedName>
</protein>
<accession>A0ABR6HMS7</accession>
<dbReference type="RefSeq" id="WP_343064589.1">
    <property type="nucleotide sequence ID" value="NZ_JACIBX010000004.1"/>
</dbReference>
<comment type="caution">
    <text evidence="1">The sequence shown here is derived from an EMBL/GenBank/DDBJ whole genome shotgun (WGS) entry which is preliminary data.</text>
</comment>
<gene>
    <name evidence="1" type="ORF">FHS00_001438</name>
</gene>
<dbReference type="Proteomes" id="UP000576152">
    <property type="component" value="Unassembled WGS sequence"/>
</dbReference>
<dbReference type="PANTHER" id="PTHR43685:SF2">
    <property type="entry name" value="GLYCOSYLTRANSFERASE 2-LIKE DOMAIN-CONTAINING PROTEIN"/>
    <property type="match status" value="1"/>
</dbReference>
<evidence type="ECO:0000313" key="1">
    <source>
        <dbReference type="EMBL" id="MBB3711862.1"/>
    </source>
</evidence>
<sequence>MLTDQPRIAVVICSLGRPEIVRSLLPHLLAQTSPPREIVFAVTGPADLPADIDWAGFPVPVRVITSPKGLCVQRNRGLDAAVDENDIIVFFDDDFVPSRFALERIARAFALFPKVSGLTGRVLADGVCSGGIEAEAAARMVADWDADQTDPGADPKILASGLVGLYGCNMAFRTSAIGGLRFDERLPLYSWLEDVDFASRVPGEKVRSDALVGVHCGVKAGRERNGRLLGYSQIANPYYLFRKGSVPLAFALRLGLRNTAANHLRAARPEDWIDRRGRMRGNWAAITDILRGRSAPERVLNQVAPPQAG</sequence>
<proteinExistence type="predicted"/>
<keyword evidence="2" id="KW-1185">Reference proteome</keyword>
<evidence type="ECO:0000313" key="2">
    <source>
        <dbReference type="Proteomes" id="UP000576152"/>
    </source>
</evidence>
<organism evidence="1 2">
    <name type="scientific">Limimaricola variabilis</name>
    <dbReference type="NCBI Taxonomy" id="1492771"/>
    <lineage>
        <taxon>Bacteria</taxon>
        <taxon>Pseudomonadati</taxon>
        <taxon>Pseudomonadota</taxon>
        <taxon>Alphaproteobacteria</taxon>
        <taxon>Rhodobacterales</taxon>
        <taxon>Paracoccaceae</taxon>
        <taxon>Limimaricola</taxon>
    </lineage>
</organism>
<dbReference type="InterPro" id="IPR029044">
    <property type="entry name" value="Nucleotide-diphossugar_trans"/>
</dbReference>